<organism evidence="1 2">
    <name type="scientific">Solanum commersonii</name>
    <name type="common">Commerson's wild potato</name>
    <name type="synonym">Commerson's nightshade</name>
    <dbReference type="NCBI Taxonomy" id="4109"/>
    <lineage>
        <taxon>Eukaryota</taxon>
        <taxon>Viridiplantae</taxon>
        <taxon>Streptophyta</taxon>
        <taxon>Embryophyta</taxon>
        <taxon>Tracheophyta</taxon>
        <taxon>Spermatophyta</taxon>
        <taxon>Magnoliopsida</taxon>
        <taxon>eudicotyledons</taxon>
        <taxon>Gunneridae</taxon>
        <taxon>Pentapetalae</taxon>
        <taxon>asterids</taxon>
        <taxon>lamiids</taxon>
        <taxon>Solanales</taxon>
        <taxon>Solanaceae</taxon>
        <taxon>Solanoideae</taxon>
        <taxon>Solaneae</taxon>
        <taxon>Solanum</taxon>
    </lineage>
</organism>
<name>A0A9J6B7A6_SOLCO</name>
<dbReference type="AlphaFoldDB" id="A0A9J6B7A6"/>
<evidence type="ECO:0000313" key="1">
    <source>
        <dbReference type="EMBL" id="KAG5632693.1"/>
    </source>
</evidence>
<sequence length="160" mass="18139">MVYDNWKFLRIASLGKIPKSLKAAPIAYSLNHHLESNSHWSKTLRLRHSNTGIGSDRGATISSESLSIIRSQIDIPCQTPIQLSREDNGGVSEFIQVDDMYTCLSPLTTSPEHRSCSSITIVKRGSEEKAFYEHDLAKALPYRHFENLCKTSMHKEITRY</sequence>
<gene>
    <name evidence="1" type="ORF">H5410_004410</name>
</gene>
<protein>
    <submittedName>
        <fullName evidence="1">Uncharacterized protein</fullName>
    </submittedName>
</protein>
<accession>A0A9J6B7A6</accession>
<keyword evidence="2" id="KW-1185">Reference proteome</keyword>
<dbReference type="EMBL" id="JACXVP010000001">
    <property type="protein sequence ID" value="KAG5632693.1"/>
    <property type="molecule type" value="Genomic_DNA"/>
</dbReference>
<proteinExistence type="predicted"/>
<comment type="caution">
    <text evidence="1">The sequence shown here is derived from an EMBL/GenBank/DDBJ whole genome shotgun (WGS) entry which is preliminary data.</text>
</comment>
<reference evidence="1 2" key="1">
    <citation type="submission" date="2020-09" db="EMBL/GenBank/DDBJ databases">
        <title>De no assembly of potato wild relative species, Solanum commersonii.</title>
        <authorList>
            <person name="Cho K."/>
        </authorList>
    </citation>
    <scope>NUCLEOTIDE SEQUENCE [LARGE SCALE GENOMIC DNA]</scope>
    <source>
        <strain evidence="1">LZ3.2</strain>
        <tissue evidence="1">Leaf</tissue>
    </source>
</reference>
<dbReference type="Proteomes" id="UP000824120">
    <property type="component" value="Chromosome 1"/>
</dbReference>
<evidence type="ECO:0000313" key="2">
    <source>
        <dbReference type="Proteomes" id="UP000824120"/>
    </source>
</evidence>